<evidence type="ECO:0000256" key="3">
    <source>
        <dbReference type="SAM" id="MobiDB-lite"/>
    </source>
</evidence>
<proteinExistence type="predicted"/>
<dbReference type="SUPFAM" id="SSF46565">
    <property type="entry name" value="Chaperone J-domain"/>
    <property type="match status" value="1"/>
</dbReference>
<keyword evidence="5" id="KW-1185">Reference proteome</keyword>
<feature type="region of interest" description="Disordered" evidence="3">
    <location>
        <begin position="293"/>
        <end position="347"/>
    </location>
</feature>
<dbReference type="PANTHER" id="PTHR23172:SF87">
    <property type="entry name" value="CHAPERONE DNAJ-DOMAIN SUPERFAMILY PROTEIN"/>
    <property type="match status" value="1"/>
</dbReference>
<dbReference type="GO" id="GO:0030276">
    <property type="term" value="F:clathrin binding"/>
    <property type="evidence" value="ECO:0007669"/>
    <property type="project" value="TreeGrafter"/>
</dbReference>
<evidence type="ECO:0000256" key="1">
    <source>
        <dbReference type="ARBA" id="ARBA00023054"/>
    </source>
</evidence>
<gene>
    <name evidence="4" type="ORF">Ahy_B05g079302</name>
</gene>
<organism evidence="4 5">
    <name type="scientific">Arachis hypogaea</name>
    <name type="common">Peanut</name>
    <dbReference type="NCBI Taxonomy" id="3818"/>
    <lineage>
        <taxon>Eukaryota</taxon>
        <taxon>Viridiplantae</taxon>
        <taxon>Streptophyta</taxon>
        <taxon>Embryophyta</taxon>
        <taxon>Tracheophyta</taxon>
        <taxon>Spermatophyta</taxon>
        <taxon>Magnoliopsida</taxon>
        <taxon>eudicotyledons</taxon>
        <taxon>Gunneridae</taxon>
        <taxon>Pentapetalae</taxon>
        <taxon>rosids</taxon>
        <taxon>fabids</taxon>
        <taxon>Fabales</taxon>
        <taxon>Fabaceae</taxon>
        <taxon>Papilionoideae</taxon>
        <taxon>50 kb inversion clade</taxon>
        <taxon>dalbergioids sensu lato</taxon>
        <taxon>Dalbergieae</taxon>
        <taxon>Pterocarpus clade</taxon>
        <taxon>Arachis</taxon>
    </lineage>
</organism>
<sequence length="389" mass="44254">MAVDKAMLEVEREREREKDRMAVDRATFEARDRAYAEACERAERAAFERATAEALQRALAEARERLEKACAEARDWSYADKVATEARLKAERAAVERATAEAQERAKEKLKVERAAFESRERLQRSVSDQYAASSRNCGTQVPDIHILFMVAKALAEKNMRDHLAQKEQAERHRLAETLDAEVKRWSSGKEGNLRALLSTLQYILGPDSGWQPIPLTEVITSAAVKKAYRKATLCVHPDKLQQRGASVQHKYICEKVFDLLKRRKSAAMFRSFSTRRGPSKYEKLEKDGAANGISNEELKRSTSLPSSRGFNSSMTGSTTIGDINLQRNPTKKASSNQKSTHPHPLFGFFDLRRKKKTTARPEFIRYLEYMKEGGVWDSNSNKPVIYYK</sequence>
<dbReference type="FunFam" id="1.10.287.110:FF:000009">
    <property type="entry name" value="Auxilin-related protein 1"/>
    <property type="match status" value="1"/>
</dbReference>
<dbReference type="GO" id="GO:0005737">
    <property type="term" value="C:cytoplasm"/>
    <property type="evidence" value="ECO:0007669"/>
    <property type="project" value="TreeGrafter"/>
</dbReference>
<dbReference type="GO" id="GO:0072583">
    <property type="term" value="P:clathrin-dependent endocytosis"/>
    <property type="evidence" value="ECO:0007669"/>
    <property type="project" value="TreeGrafter"/>
</dbReference>
<dbReference type="GO" id="GO:0072318">
    <property type="term" value="P:clathrin coat disassembly"/>
    <property type="evidence" value="ECO:0007669"/>
    <property type="project" value="TreeGrafter"/>
</dbReference>
<evidence type="ECO:0008006" key="6">
    <source>
        <dbReference type="Google" id="ProtNLM"/>
    </source>
</evidence>
<evidence type="ECO:0000256" key="2">
    <source>
        <dbReference type="SAM" id="Coils"/>
    </source>
</evidence>
<dbReference type="Proteomes" id="UP000289738">
    <property type="component" value="Chromosome B05"/>
</dbReference>
<dbReference type="Gene3D" id="1.10.287.110">
    <property type="entry name" value="DnaJ domain"/>
    <property type="match status" value="1"/>
</dbReference>
<feature type="coiled-coil region" evidence="2">
    <location>
        <begin position="45"/>
        <end position="120"/>
    </location>
</feature>
<dbReference type="PANTHER" id="PTHR23172">
    <property type="entry name" value="AUXILIN/CYCLIN G-ASSOCIATED KINASE-RELATED"/>
    <property type="match status" value="1"/>
</dbReference>
<accession>A0A444Z9M3</accession>
<keyword evidence="1 2" id="KW-0175">Coiled coil</keyword>
<name>A0A444Z9M3_ARAHY</name>
<feature type="compositionally biased region" description="Polar residues" evidence="3">
    <location>
        <begin position="302"/>
        <end position="340"/>
    </location>
</feature>
<dbReference type="InterPro" id="IPR036869">
    <property type="entry name" value="J_dom_sf"/>
</dbReference>
<comment type="caution">
    <text evidence="4">The sequence shown here is derived from an EMBL/GenBank/DDBJ whole genome shotgun (WGS) entry which is preliminary data.</text>
</comment>
<protein>
    <recommendedName>
        <fullName evidence="6">J domain-containing protein</fullName>
    </recommendedName>
</protein>
<dbReference type="AlphaFoldDB" id="A0A444Z9M3"/>
<dbReference type="GO" id="GO:0031982">
    <property type="term" value="C:vesicle"/>
    <property type="evidence" value="ECO:0007669"/>
    <property type="project" value="TreeGrafter"/>
</dbReference>
<reference evidence="4 5" key="1">
    <citation type="submission" date="2019-01" db="EMBL/GenBank/DDBJ databases">
        <title>Sequencing of cultivated peanut Arachis hypogaea provides insights into genome evolution and oil improvement.</title>
        <authorList>
            <person name="Chen X."/>
        </authorList>
    </citation>
    <scope>NUCLEOTIDE SEQUENCE [LARGE SCALE GENOMIC DNA]</scope>
    <source>
        <strain evidence="5">cv. Fuhuasheng</strain>
        <tissue evidence="4">Leaves</tissue>
    </source>
</reference>
<evidence type="ECO:0000313" key="5">
    <source>
        <dbReference type="Proteomes" id="UP000289738"/>
    </source>
</evidence>
<evidence type="ECO:0000313" key="4">
    <source>
        <dbReference type="EMBL" id="RYR10818.1"/>
    </source>
</evidence>
<dbReference type="EMBL" id="SDMP01000015">
    <property type="protein sequence ID" value="RYR10818.1"/>
    <property type="molecule type" value="Genomic_DNA"/>
</dbReference>